<keyword evidence="3" id="KW-1185">Reference proteome</keyword>
<evidence type="ECO:0000256" key="1">
    <source>
        <dbReference type="SAM" id="MobiDB-lite"/>
    </source>
</evidence>
<dbReference type="InParanoid" id="A0A2R5GF53"/>
<dbReference type="InterPro" id="IPR036265">
    <property type="entry name" value="HIT-like_sf"/>
</dbReference>
<organism evidence="2 3">
    <name type="scientific">Hondaea fermentalgiana</name>
    <dbReference type="NCBI Taxonomy" id="2315210"/>
    <lineage>
        <taxon>Eukaryota</taxon>
        <taxon>Sar</taxon>
        <taxon>Stramenopiles</taxon>
        <taxon>Bigyra</taxon>
        <taxon>Labyrinthulomycetes</taxon>
        <taxon>Thraustochytrida</taxon>
        <taxon>Thraustochytriidae</taxon>
        <taxon>Hondaea</taxon>
    </lineage>
</organism>
<dbReference type="AlphaFoldDB" id="A0A2R5GF53"/>
<accession>A0A2R5GF53</accession>
<evidence type="ECO:0000313" key="3">
    <source>
        <dbReference type="Proteomes" id="UP000241890"/>
    </source>
</evidence>
<dbReference type="Proteomes" id="UP000241890">
    <property type="component" value="Unassembled WGS sequence"/>
</dbReference>
<proteinExistence type="predicted"/>
<evidence type="ECO:0000313" key="2">
    <source>
        <dbReference type="EMBL" id="GBG26871.1"/>
    </source>
</evidence>
<reference evidence="2 3" key="1">
    <citation type="submission" date="2017-12" db="EMBL/GenBank/DDBJ databases">
        <title>Sequencing, de novo assembly and annotation of complete genome of a new Thraustochytrid species, strain FCC1311.</title>
        <authorList>
            <person name="Sedici K."/>
            <person name="Godart F."/>
            <person name="Aiese Cigliano R."/>
            <person name="Sanseverino W."/>
            <person name="Barakat M."/>
            <person name="Ortet P."/>
            <person name="Marechal E."/>
            <person name="Cagnac O."/>
            <person name="Amato A."/>
        </authorList>
    </citation>
    <scope>NUCLEOTIDE SEQUENCE [LARGE SCALE GENOMIC DNA]</scope>
</reference>
<feature type="region of interest" description="Disordered" evidence="1">
    <location>
        <begin position="78"/>
        <end position="98"/>
    </location>
</feature>
<gene>
    <name evidence="2" type="ORF">FCC1311_030932</name>
</gene>
<protein>
    <submittedName>
        <fullName evidence="2">Uncharacterized protein</fullName>
    </submittedName>
</protein>
<dbReference type="EMBL" id="BEYU01000025">
    <property type="protein sequence ID" value="GBG26871.1"/>
    <property type="molecule type" value="Genomic_DNA"/>
</dbReference>
<name>A0A2R5GF53_9STRA</name>
<dbReference type="Gene3D" id="3.30.428.10">
    <property type="entry name" value="HIT-like"/>
    <property type="match status" value="1"/>
</dbReference>
<sequence>MSAADVGRRLTDDMELCNVALDPKEDGIQDAATRKAAIVGSCAAEDDLESQTSSWSDKKACSPARSGRVRKFLRLDHSSCDEPEGPEETCEKKVQPSENLSTDADVLEIANRQGFRKEGMRFFHKLSMDHEEKEASALAQIASPQGSGKYPTPMADFVYNAQLSQRAKDLGNIFVQIASGEILPAGAERGGRNGFYVEDAKVLAFRGISGLDLSLIWHMLLIPTAQAMQATCRSCGDIEHKMFPGSGVRRWVFDLLPEDIPLLRDLRERGETFVCANKSYFQEKWAGKTLKGHDILYWLRPENLQFGFHASPTIGYLHCHLLVGPLTEFGYSPRYLEGWLTLDRVLCILEQGHACADLLKNPSLGLVR</sequence>
<dbReference type="SUPFAM" id="SSF54197">
    <property type="entry name" value="HIT-like"/>
    <property type="match status" value="1"/>
</dbReference>
<comment type="caution">
    <text evidence="2">The sequence shown here is derived from an EMBL/GenBank/DDBJ whole genome shotgun (WGS) entry which is preliminary data.</text>
</comment>